<accession>A0ABW8JJW3</accession>
<keyword evidence="1" id="KW-1133">Transmembrane helix</keyword>
<dbReference type="EMBL" id="JADIKJ010000010">
    <property type="protein sequence ID" value="MFK2900774.1"/>
    <property type="molecule type" value="Genomic_DNA"/>
</dbReference>
<keyword evidence="1" id="KW-0812">Transmembrane</keyword>
<organism evidence="2 3">
    <name type="scientific">Dyella jejuensis</name>
    <dbReference type="NCBI Taxonomy" id="1432009"/>
    <lineage>
        <taxon>Bacteria</taxon>
        <taxon>Pseudomonadati</taxon>
        <taxon>Pseudomonadota</taxon>
        <taxon>Gammaproteobacteria</taxon>
        <taxon>Lysobacterales</taxon>
        <taxon>Rhodanobacteraceae</taxon>
        <taxon>Dyella</taxon>
    </lineage>
</organism>
<dbReference type="Proteomes" id="UP001620461">
    <property type="component" value="Unassembled WGS sequence"/>
</dbReference>
<evidence type="ECO:0000256" key="1">
    <source>
        <dbReference type="SAM" id="Phobius"/>
    </source>
</evidence>
<keyword evidence="3" id="KW-1185">Reference proteome</keyword>
<keyword evidence="1" id="KW-0472">Membrane</keyword>
<reference evidence="2 3" key="1">
    <citation type="submission" date="2020-10" db="EMBL/GenBank/DDBJ databases">
        <title>Phylogeny of dyella-like bacteria.</title>
        <authorList>
            <person name="Fu J."/>
        </authorList>
    </citation>
    <scope>NUCLEOTIDE SEQUENCE [LARGE SCALE GENOMIC DNA]</scope>
    <source>
        <strain evidence="2 3">JP1</strain>
    </source>
</reference>
<evidence type="ECO:0000313" key="3">
    <source>
        <dbReference type="Proteomes" id="UP001620461"/>
    </source>
</evidence>
<dbReference type="RefSeq" id="WP_404547269.1">
    <property type="nucleotide sequence ID" value="NZ_JADIKJ010000010.1"/>
</dbReference>
<sequence length="207" mass="22295">MQKLVRWLDYARERPEIVLSFAIGCVCGVLLRLPLFPWKLGNDASNVMGTALGALIGAGTAAVIASGIANRADRVARATIANVIREPLSLLTQIEDSTKRNLLNHEIGSQITILRDQASHAQQRLKILSTSDRFASGMAGTAIVDAMLVMESIDTRMASTGTILGFAMANDRNGWYSMPLETRANITANIVKLQSALSMLGHTFGPT</sequence>
<feature type="transmembrane region" description="Helical" evidence="1">
    <location>
        <begin position="47"/>
        <end position="69"/>
    </location>
</feature>
<gene>
    <name evidence="2" type="ORF">ISP15_10545</name>
</gene>
<protein>
    <submittedName>
        <fullName evidence="2">Uncharacterized protein</fullName>
    </submittedName>
</protein>
<feature type="transmembrane region" description="Helical" evidence="1">
    <location>
        <begin position="16"/>
        <end position="35"/>
    </location>
</feature>
<name>A0ABW8JJW3_9GAMM</name>
<comment type="caution">
    <text evidence="2">The sequence shown here is derived from an EMBL/GenBank/DDBJ whole genome shotgun (WGS) entry which is preliminary data.</text>
</comment>
<proteinExistence type="predicted"/>
<evidence type="ECO:0000313" key="2">
    <source>
        <dbReference type="EMBL" id="MFK2900774.1"/>
    </source>
</evidence>